<dbReference type="GO" id="GO:0120231">
    <property type="term" value="C:DNA recombinase auxiliary factor complex"/>
    <property type="evidence" value="ECO:0007669"/>
    <property type="project" value="TreeGrafter"/>
</dbReference>
<dbReference type="GO" id="GO:0000794">
    <property type="term" value="C:condensed nuclear chromosome"/>
    <property type="evidence" value="ECO:0007669"/>
    <property type="project" value="TreeGrafter"/>
</dbReference>
<proteinExistence type="inferred from homology"/>
<name>A0AA36M5R4_CYLNA</name>
<dbReference type="EMBL" id="CATQJL010000223">
    <property type="protein sequence ID" value="CAJ0598820.1"/>
    <property type="molecule type" value="Genomic_DNA"/>
</dbReference>
<reference evidence="8" key="1">
    <citation type="submission" date="2023-07" db="EMBL/GenBank/DDBJ databases">
        <authorList>
            <consortium name="CYATHOMIX"/>
        </authorList>
    </citation>
    <scope>NUCLEOTIDE SEQUENCE</scope>
    <source>
        <strain evidence="8">N/A</strain>
    </source>
</reference>
<dbReference type="PANTHER" id="PTHR15938">
    <property type="entry name" value="TBP-1 INTERACTING PROTEIN"/>
    <property type="match status" value="1"/>
</dbReference>
<accession>A0AA36M5R4</accession>
<evidence type="ECO:0000313" key="9">
    <source>
        <dbReference type="Proteomes" id="UP001176961"/>
    </source>
</evidence>
<dbReference type="PANTHER" id="PTHR15938:SF0">
    <property type="entry name" value="HOMOLOGOUS-PAIRING PROTEIN 2 HOMOLOG"/>
    <property type="match status" value="1"/>
</dbReference>
<evidence type="ECO:0000256" key="6">
    <source>
        <dbReference type="SAM" id="Coils"/>
    </source>
</evidence>
<dbReference type="Pfam" id="PF07106">
    <property type="entry name" value="WHD_TBPIP"/>
    <property type="match status" value="1"/>
</dbReference>
<comment type="subcellular location">
    <subcellularLocation>
        <location evidence="1">Nucleus</location>
    </subcellularLocation>
</comment>
<keyword evidence="4" id="KW-0539">Nucleus</keyword>
<dbReference type="GO" id="GO:0007129">
    <property type="term" value="P:homologous chromosome pairing at meiosis"/>
    <property type="evidence" value="ECO:0007669"/>
    <property type="project" value="TreeGrafter"/>
</dbReference>
<dbReference type="Proteomes" id="UP001176961">
    <property type="component" value="Unassembled WGS sequence"/>
</dbReference>
<evidence type="ECO:0000259" key="7">
    <source>
        <dbReference type="Pfam" id="PF07106"/>
    </source>
</evidence>
<organism evidence="8 9">
    <name type="scientific">Cylicocyclus nassatus</name>
    <name type="common">Nematode worm</name>
    <dbReference type="NCBI Taxonomy" id="53992"/>
    <lineage>
        <taxon>Eukaryota</taxon>
        <taxon>Metazoa</taxon>
        <taxon>Ecdysozoa</taxon>
        <taxon>Nematoda</taxon>
        <taxon>Chromadorea</taxon>
        <taxon>Rhabditida</taxon>
        <taxon>Rhabditina</taxon>
        <taxon>Rhabditomorpha</taxon>
        <taxon>Strongyloidea</taxon>
        <taxon>Strongylidae</taxon>
        <taxon>Cylicocyclus</taxon>
    </lineage>
</organism>
<evidence type="ECO:0000256" key="1">
    <source>
        <dbReference type="ARBA" id="ARBA00004123"/>
    </source>
</evidence>
<feature type="domain" description="Homologous-pairing protein 2 winged helix" evidence="7">
    <location>
        <begin position="10"/>
        <end position="70"/>
    </location>
</feature>
<dbReference type="Gene3D" id="1.10.10.10">
    <property type="entry name" value="Winged helix-like DNA-binding domain superfamily/Winged helix DNA-binding domain"/>
    <property type="match status" value="1"/>
</dbReference>
<dbReference type="AlphaFoldDB" id="A0AA36M5R4"/>
<dbReference type="GO" id="GO:0120230">
    <property type="term" value="F:recombinase activator activity"/>
    <property type="evidence" value="ECO:0007669"/>
    <property type="project" value="TreeGrafter"/>
</dbReference>
<sequence length="214" mass="24422">MAKAELEEKAFEKIQEYMIEQNRPYSSTDVYTNLRQEFGKQLVLKVLEASVVSGVLKEKVIGKQKIFYVNQDKFEKYDDSAIADYDRNIDELTTKKVELSSRYRELQSELKELSSVETTERLQDITTELKEKVAGMKAQLAKLESDDNPVIAEEGRKAVEMEASISKSLRKRKAIATNMLNAICECSTMKKRELLESIGVDSVKRLLIQKVPTA</sequence>
<dbReference type="GO" id="GO:0010774">
    <property type="term" value="P:meiotic strand invasion involved in reciprocal meiotic recombination"/>
    <property type="evidence" value="ECO:0007669"/>
    <property type="project" value="TreeGrafter"/>
</dbReference>
<keyword evidence="3" id="KW-0233">DNA recombination</keyword>
<comment type="caution">
    <text evidence="8">The sequence shown here is derived from an EMBL/GenBank/DDBJ whole genome shotgun (WGS) entry which is preliminary data.</text>
</comment>
<keyword evidence="6" id="KW-0175">Coiled coil</keyword>
<keyword evidence="9" id="KW-1185">Reference proteome</keyword>
<feature type="coiled-coil region" evidence="6">
    <location>
        <begin position="82"/>
        <end position="146"/>
    </location>
</feature>
<keyword evidence="5" id="KW-0469">Meiosis</keyword>
<evidence type="ECO:0000256" key="2">
    <source>
        <dbReference type="ARBA" id="ARBA00007922"/>
    </source>
</evidence>
<evidence type="ECO:0000256" key="4">
    <source>
        <dbReference type="ARBA" id="ARBA00023242"/>
    </source>
</evidence>
<dbReference type="InterPro" id="IPR036388">
    <property type="entry name" value="WH-like_DNA-bd_sf"/>
</dbReference>
<evidence type="ECO:0000313" key="8">
    <source>
        <dbReference type="EMBL" id="CAJ0598820.1"/>
    </source>
</evidence>
<evidence type="ECO:0000256" key="3">
    <source>
        <dbReference type="ARBA" id="ARBA00023172"/>
    </source>
</evidence>
<protein>
    <recommendedName>
        <fullName evidence="7">Homologous-pairing protein 2 winged helix domain-containing protein</fullName>
    </recommendedName>
</protein>
<dbReference type="GO" id="GO:0003690">
    <property type="term" value="F:double-stranded DNA binding"/>
    <property type="evidence" value="ECO:0007669"/>
    <property type="project" value="TreeGrafter"/>
</dbReference>
<dbReference type="InterPro" id="IPR010776">
    <property type="entry name" value="Hop2_WH_dom"/>
</dbReference>
<evidence type="ECO:0000256" key="5">
    <source>
        <dbReference type="ARBA" id="ARBA00023254"/>
    </source>
</evidence>
<dbReference type="GO" id="GO:0000709">
    <property type="term" value="P:meiotic joint molecule formation"/>
    <property type="evidence" value="ECO:0007669"/>
    <property type="project" value="TreeGrafter"/>
</dbReference>
<comment type="similarity">
    <text evidence="2">Belongs to the HOP2 family.</text>
</comment>
<gene>
    <name evidence="8" type="ORF">CYNAS_LOCUS10803</name>
</gene>